<evidence type="ECO:0000256" key="1">
    <source>
        <dbReference type="SAM" id="Phobius"/>
    </source>
</evidence>
<dbReference type="Pfam" id="PF04892">
    <property type="entry name" value="VanZ"/>
    <property type="match status" value="1"/>
</dbReference>
<evidence type="ECO:0000313" key="3">
    <source>
        <dbReference type="EMBL" id="MDN4160917.1"/>
    </source>
</evidence>
<organism evidence="3 4">
    <name type="scientific">Nocardioides abyssi</name>
    <dbReference type="NCBI Taxonomy" id="3058370"/>
    <lineage>
        <taxon>Bacteria</taxon>
        <taxon>Bacillati</taxon>
        <taxon>Actinomycetota</taxon>
        <taxon>Actinomycetes</taxon>
        <taxon>Propionibacteriales</taxon>
        <taxon>Nocardioidaceae</taxon>
        <taxon>Nocardioides</taxon>
    </lineage>
</organism>
<sequence length="185" mass="18885">MFPVGGVGVMLLGIVLSGGVCLLLHLALRGRLGPFTSGSVALFLWSLTVIGFITLIPANGAPGIVPAEGRMDTCSWDIGGPAPDGFWIFSGGQRLLNTVVFIPSGALLVLATARRARGALVAAPLGLAFLAACSVAIEVTQLVLARLDRACDVTDVVDNVLGAAIGVGIGFLLALLLRPWRGGSA</sequence>
<dbReference type="Proteomes" id="UP001168537">
    <property type="component" value="Unassembled WGS sequence"/>
</dbReference>
<keyword evidence="4" id="KW-1185">Reference proteome</keyword>
<comment type="caution">
    <text evidence="3">The sequence shown here is derived from an EMBL/GenBank/DDBJ whole genome shotgun (WGS) entry which is preliminary data.</text>
</comment>
<dbReference type="RefSeq" id="WP_300959803.1">
    <property type="nucleotide sequence ID" value="NZ_JAUHJR010000002.1"/>
</dbReference>
<protein>
    <submittedName>
        <fullName evidence="3">VanZ family protein</fullName>
    </submittedName>
</protein>
<keyword evidence="1" id="KW-0472">Membrane</keyword>
<feature type="domain" description="VanZ-like" evidence="2">
    <location>
        <begin position="82"/>
        <end position="172"/>
    </location>
</feature>
<keyword evidence="1" id="KW-0812">Transmembrane</keyword>
<accession>A0ABT8ERY3</accession>
<dbReference type="InterPro" id="IPR006976">
    <property type="entry name" value="VanZ-like"/>
</dbReference>
<reference evidence="3" key="1">
    <citation type="submission" date="2023-06" db="EMBL/GenBank/DDBJ databases">
        <title>Draft genome sequence of Nocardioides sp. SOB72.</title>
        <authorList>
            <person name="Zhang G."/>
        </authorList>
    </citation>
    <scope>NUCLEOTIDE SEQUENCE</scope>
    <source>
        <strain evidence="3">SOB72</strain>
    </source>
</reference>
<evidence type="ECO:0000313" key="4">
    <source>
        <dbReference type="Proteomes" id="UP001168537"/>
    </source>
</evidence>
<dbReference type="EMBL" id="JAUHJR010000002">
    <property type="protein sequence ID" value="MDN4160917.1"/>
    <property type="molecule type" value="Genomic_DNA"/>
</dbReference>
<feature type="transmembrane region" description="Helical" evidence="1">
    <location>
        <begin position="6"/>
        <end position="28"/>
    </location>
</feature>
<evidence type="ECO:0000259" key="2">
    <source>
        <dbReference type="Pfam" id="PF04892"/>
    </source>
</evidence>
<proteinExistence type="predicted"/>
<name>A0ABT8ERY3_9ACTN</name>
<feature type="transmembrane region" description="Helical" evidence="1">
    <location>
        <begin position="156"/>
        <end position="177"/>
    </location>
</feature>
<keyword evidence="1" id="KW-1133">Transmembrane helix</keyword>
<feature type="transmembrane region" description="Helical" evidence="1">
    <location>
        <begin position="95"/>
        <end position="113"/>
    </location>
</feature>
<gene>
    <name evidence="3" type="ORF">QWY29_06080</name>
</gene>
<feature type="transmembrane region" description="Helical" evidence="1">
    <location>
        <begin position="40"/>
        <end position="58"/>
    </location>
</feature>
<feature type="transmembrane region" description="Helical" evidence="1">
    <location>
        <begin position="120"/>
        <end position="144"/>
    </location>
</feature>